<gene>
    <name evidence="7" type="ORF">ACFFII_17240</name>
</gene>
<comment type="similarity">
    <text evidence="2">Belongs to the histone-like protein H-NS family.</text>
</comment>
<keyword evidence="4" id="KW-0238">DNA-binding</keyword>
<evidence type="ECO:0000313" key="7">
    <source>
        <dbReference type="EMBL" id="MFC0342497.1"/>
    </source>
</evidence>
<name>A0ABV6I8E9_9RHOB</name>
<evidence type="ECO:0000256" key="3">
    <source>
        <dbReference type="ARBA" id="ARBA00022490"/>
    </source>
</evidence>
<accession>A0ABV6I8E9</accession>
<feature type="domain" description="DNA-binding protein H-NS-like C-terminal" evidence="6">
    <location>
        <begin position="116"/>
        <end position="161"/>
    </location>
</feature>
<evidence type="ECO:0000256" key="5">
    <source>
        <dbReference type="SAM" id="MobiDB-lite"/>
    </source>
</evidence>
<dbReference type="PANTHER" id="PTHR38097">
    <property type="match status" value="1"/>
</dbReference>
<dbReference type="InterPro" id="IPR037150">
    <property type="entry name" value="H-NS_C_dom_sf"/>
</dbReference>
<dbReference type="Pfam" id="PF00816">
    <property type="entry name" value="Histone_HNS"/>
    <property type="match status" value="1"/>
</dbReference>
<dbReference type="PANTHER" id="PTHR38097:SF2">
    <property type="entry name" value="DNA-BINDING PROTEIN STPA"/>
    <property type="match status" value="1"/>
</dbReference>
<sequence>MKLSFCFVNWNYGVASLVHLRIYTLAVNHCRCCVVLSENQRIIGIIGMSESGYGLTDMLEEMDVQSFKELLSKVDRAIVSYESRKRKEALSAVEQTAKEYGFKLSELFGKRKLSRSRKSTGGRAKYVNPENTEQTWSGRGRRPQWVNDAVEAGRTLSEMAS</sequence>
<dbReference type="SUPFAM" id="SSF81273">
    <property type="entry name" value="H-NS histone-like proteins"/>
    <property type="match status" value="1"/>
</dbReference>
<evidence type="ECO:0000259" key="6">
    <source>
        <dbReference type="SMART" id="SM00528"/>
    </source>
</evidence>
<comment type="subcellular location">
    <subcellularLocation>
        <location evidence="1">Cytoplasm</location>
        <location evidence="1">Nucleoid</location>
    </subcellularLocation>
</comment>
<evidence type="ECO:0000313" key="8">
    <source>
        <dbReference type="Proteomes" id="UP001589799"/>
    </source>
</evidence>
<dbReference type="Proteomes" id="UP001589799">
    <property type="component" value="Unassembled WGS sequence"/>
</dbReference>
<evidence type="ECO:0000256" key="4">
    <source>
        <dbReference type="ARBA" id="ARBA00023125"/>
    </source>
</evidence>
<dbReference type="EMBL" id="JBHLWE010000061">
    <property type="protein sequence ID" value="MFC0342497.1"/>
    <property type="molecule type" value="Genomic_DNA"/>
</dbReference>
<proteinExistence type="inferred from homology"/>
<organism evidence="7 8">
    <name type="scientific">Paracoccus niistensis</name>
    <dbReference type="NCBI Taxonomy" id="632935"/>
    <lineage>
        <taxon>Bacteria</taxon>
        <taxon>Pseudomonadati</taxon>
        <taxon>Pseudomonadota</taxon>
        <taxon>Alphaproteobacteria</taxon>
        <taxon>Rhodobacterales</taxon>
        <taxon>Paracoccaceae</taxon>
        <taxon>Paracoccus</taxon>
    </lineage>
</organism>
<comment type="caution">
    <text evidence="7">The sequence shown here is derived from an EMBL/GenBank/DDBJ whole genome shotgun (WGS) entry which is preliminary data.</text>
</comment>
<protein>
    <submittedName>
        <fullName evidence="7">H-NS family nucleoid-associated regulatory protein</fullName>
    </submittedName>
</protein>
<keyword evidence="8" id="KW-1185">Reference proteome</keyword>
<dbReference type="InterPro" id="IPR027444">
    <property type="entry name" value="H-NS_C_dom"/>
</dbReference>
<keyword evidence="3" id="KW-0963">Cytoplasm</keyword>
<evidence type="ECO:0000256" key="1">
    <source>
        <dbReference type="ARBA" id="ARBA00004453"/>
    </source>
</evidence>
<dbReference type="RefSeq" id="WP_377700113.1">
    <property type="nucleotide sequence ID" value="NZ_JBHLWE010000061.1"/>
</dbReference>
<evidence type="ECO:0000256" key="2">
    <source>
        <dbReference type="ARBA" id="ARBA00010610"/>
    </source>
</evidence>
<feature type="region of interest" description="Disordered" evidence="5">
    <location>
        <begin position="115"/>
        <end position="142"/>
    </location>
</feature>
<reference evidence="7 8" key="1">
    <citation type="submission" date="2024-09" db="EMBL/GenBank/DDBJ databases">
        <authorList>
            <person name="Sun Q."/>
            <person name="Mori K."/>
        </authorList>
    </citation>
    <scope>NUCLEOTIDE SEQUENCE [LARGE SCALE GENOMIC DNA]</scope>
    <source>
        <strain evidence="7 8">KCTC 22789</strain>
    </source>
</reference>
<dbReference type="SMART" id="SM00528">
    <property type="entry name" value="HNS"/>
    <property type="match status" value="1"/>
</dbReference>
<dbReference type="Gene3D" id="4.10.430.10">
    <property type="entry name" value="Histone-like protein H-NS, C-terminal domain"/>
    <property type="match status" value="1"/>
</dbReference>